<sequence length="566" mass="64291">MHRITKTHLESFVKSHGFEQLDESKQFELFVNYSVLAGRLVNTYELDDVTSSETDDGIDGVAIIIDEELVISSEDAEACFSSGRKNHDVEVVFVQAKTSESYDLGDFLKFKEAILRFTASDNYKSNDTVQNNAREIFDVILSNVPKIRGGKPNITARFVTTGIYRKPEALENAKNDFTDQLNDLGYFGNIDIEFFGREEITNLWVSTYETVSSELEMFSNAALPKIHGIDEAYLAVVKAKDLVDNLLINEDGNLRAHVFQENVRAFLGIENPVNESIARTLDEINQSTRFPVLNNGITIVSPDVRVQGSVLHLENFQIVNGCQTSNVLFERRENLNDSVMVNLKVVETSNEDVFADLVRATNSQSKVDETQFLSLRPIVKRVEEYFNTFEGQDGRLYFERRDRQYVGRDIPAVRTFNVNVAAKAVASMFFERPDLAYRYPKQMYEQLGDQIFSDDTKESVFYAACLSLYRLHLLVASADIPQNMRKYKWHILVLVRAIVAGKDVPKLNSRKMEAYTKKLISAFSKHGSSVLDPFNEAIGIIQSFENLTDDRLKRQAVLEEMLAKVS</sequence>
<organism evidence="2 3">
    <name type="scientific">Marinobacter adhaerens</name>
    <dbReference type="NCBI Taxonomy" id="1033846"/>
    <lineage>
        <taxon>Bacteria</taxon>
        <taxon>Pseudomonadati</taxon>
        <taxon>Pseudomonadota</taxon>
        <taxon>Gammaproteobacteria</taxon>
        <taxon>Pseudomonadales</taxon>
        <taxon>Marinobacteraceae</taxon>
        <taxon>Marinobacter</taxon>
    </lineage>
</organism>
<evidence type="ECO:0000313" key="3">
    <source>
        <dbReference type="Proteomes" id="UP000536442"/>
    </source>
</evidence>
<dbReference type="EMBL" id="JABEVQ010000002">
    <property type="protein sequence ID" value="NWN90766.1"/>
    <property type="molecule type" value="Genomic_DNA"/>
</dbReference>
<dbReference type="Proteomes" id="UP000536442">
    <property type="component" value="Unassembled WGS sequence"/>
</dbReference>
<comment type="caution">
    <text evidence="2">The sequence shown here is derived from an EMBL/GenBank/DDBJ whole genome shotgun (WGS) entry which is preliminary data.</text>
</comment>
<keyword evidence="3" id="KW-1185">Reference proteome</keyword>
<evidence type="ECO:0000259" key="1">
    <source>
        <dbReference type="Pfam" id="PF10592"/>
    </source>
</evidence>
<protein>
    <submittedName>
        <fullName evidence="2">AIPR family protein</fullName>
    </submittedName>
</protein>
<dbReference type="InterPro" id="IPR018891">
    <property type="entry name" value="AIPR_C"/>
</dbReference>
<accession>A0A851HTE4</accession>
<evidence type="ECO:0000313" key="2">
    <source>
        <dbReference type="EMBL" id="NWN90766.1"/>
    </source>
</evidence>
<gene>
    <name evidence="2" type="ORF">HLV39_04545</name>
</gene>
<reference evidence="2 3" key="1">
    <citation type="submission" date="2020-03" db="EMBL/GenBank/DDBJ databases">
        <title>Metagenomic, metatranscriptomic, and metabolomic analyses revealed the key microbes and metabolic features during the fermentation of ganjang, Korean traditional soy sauce.</title>
        <authorList>
            <person name="Chun B.H."/>
            <person name="Jeon C.O."/>
        </authorList>
    </citation>
    <scope>NUCLEOTIDE SEQUENCE [LARGE SCALE GENOMIC DNA]</scope>
    <source>
        <strain evidence="2 3">KG14</strain>
    </source>
</reference>
<dbReference type="Pfam" id="PF10592">
    <property type="entry name" value="AIPR"/>
    <property type="match status" value="1"/>
</dbReference>
<name>A0A851HTE4_9GAMM</name>
<dbReference type="AlphaFoldDB" id="A0A851HTE4"/>
<feature type="domain" description="Abortive phage infection protein C-terminal" evidence="1">
    <location>
        <begin position="259"/>
        <end position="501"/>
    </location>
</feature>
<proteinExistence type="predicted"/>